<reference evidence="2" key="1">
    <citation type="submission" date="2023-08" db="EMBL/GenBank/DDBJ databases">
        <title>Reference Genome Resource for the Citrus Pathogen Phytophthora citrophthora.</title>
        <authorList>
            <person name="Moller H."/>
            <person name="Coetzee B."/>
            <person name="Rose L.J."/>
            <person name="Van Niekerk J.M."/>
        </authorList>
    </citation>
    <scope>NUCLEOTIDE SEQUENCE</scope>
    <source>
        <strain evidence="2">STE-U-9442</strain>
    </source>
</reference>
<evidence type="ECO:0000313" key="3">
    <source>
        <dbReference type="Proteomes" id="UP001259832"/>
    </source>
</evidence>
<dbReference type="EMBL" id="JASMQC010000018">
    <property type="protein sequence ID" value="KAK1938009.1"/>
    <property type="molecule type" value="Genomic_DNA"/>
</dbReference>
<keyword evidence="1" id="KW-0812">Transmembrane</keyword>
<dbReference type="AlphaFoldDB" id="A0AAD9GGF1"/>
<evidence type="ECO:0000313" key="2">
    <source>
        <dbReference type="EMBL" id="KAK1938009.1"/>
    </source>
</evidence>
<feature type="transmembrane region" description="Helical" evidence="1">
    <location>
        <begin position="63"/>
        <end position="82"/>
    </location>
</feature>
<name>A0AAD9GGF1_9STRA</name>
<comment type="caution">
    <text evidence="2">The sequence shown here is derived from an EMBL/GenBank/DDBJ whole genome shotgun (WGS) entry which is preliminary data.</text>
</comment>
<feature type="transmembrane region" description="Helical" evidence="1">
    <location>
        <begin position="94"/>
        <end position="123"/>
    </location>
</feature>
<sequence length="150" mass="16344">MAIAWGRRVLTGLVGIPTALWLLSSDLGMLLLATTLCCLSLVEYTATICVQIVPQPKEPIEKVIHRVLVTVSGAVLCIGAWTGGKLLHGKMWYWLKRCIVADICGFDLADALSLATTLAIFAFHIATTKQMNQTGNCKDISPHMHCCDVF</sequence>
<keyword evidence="3" id="KW-1185">Reference proteome</keyword>
<keyword evidence="1" id="KW-0472">Membrane</keyword>
<dbReference type="Proteomes" id="UP001259832">
    <property type="component" value="Unassembled WGS sequence"/>
</dbReference>
<evidence type="ECO:0000256" key="1">
    <source>
        <dbReference type="SAM" id="Phobius"/>
    </source>
</evidence>
<organism evidence="2 3">
    <name type="scientific">Phytophthora citrophthora</name>
    <dbReference type="NCBI Taxonomy" id="4793"/>
    <lineage>
        <taxon>Eukaryota</taxon>
        <taxon>Sar</taxon>
        <taxon>Stramenopiles</taxon>
        <taxon>Oomycota</taxon>
        <taxon>Peronosporomycetes</taxon>
        <taxon>Peronosporales</taxon>
        <taxon>Peronosporaceae</taxon>
        <taxon>Phytophthora</taxon>
    </lineage>
</organism>
<gene>
    <name evidence="2" type="ORF">P3T76_009159</name>
</gene>
<feature type="transmembrane region" description="Helical" evidence="1">
    <location>
        <begin position="20"/>
        <end position="42"/>
    </location>
</feature>
<keyword evidence="1" id="KW-1133">Transmembrane helix</keyword>
<proteinExistence type="predicted"/>
<accession>A0AAD9GGF1</accession>
<protein>
    <submittedName>
        <fullName evidence="2">Uncharacterized protein</fullName>
    </submittedName>
</protein>